<dbReference type="CTD" id="20320851"/>
<dbReference type="Proteomes" id="UP000054324">
    <property type="component" value="Unassembled WGS sequence"/>
</dbReference>
<organism evidence="2 3">
    <name type="scientific">Opisthorchis viverrini</name>
    <name type="common">Southeast Asian liver fluke</name>
    <dbReference type="NCBI Taxonomy" id="6198"/>
    <lineage>
        <taxon>Eukaryota</taxon>
        <taxon>Metazoa</taxon>
        <taxon>Spiralia</taxon>
        <taxon>Lophotrochozoa</taxon>
        <taxon>Platyhelminthes</taxon>
        <taxon>Trematoda</taxon>
        <taxon>Digenea</taxon>
        <taxon>Opisthorchiida</taxon>
        <taxon>Opisthorchiata</taxon>
        <taxon>Opisthorchiidae</taxon>
        <taxon>Opisthorchis</taxon>
    </lineage>
</organism>
<name>A0A074ZRJ8_OPIVI</name>
<accession>A0A074ZRJ8</accession>
<dbReference type="KEGG" id="ovi:T265_06672"/>
<evidence type="ECO:0000256" key="1">
    <source>
        <dbReference type="SAM" id="MobiDB-lite"/>
    </source>
</evidence>
<sequence>CRKGRPLRQDKPKSRRRHRSAKNALAFSIQSVISSPDGPPELIQLPSTKPCPTTPSVQSRRLAVWTGQLVC</sequence>
<reference evidence="2 3" key="1">
    <citation type="submission" date="2013-11" db="EMBL/GenBank/DDBJ databases">
        <title>Opisthorchis viverrini - life in the bile duct.</title>
        <authorList>
            <person name="Young N.D."/>
            <person name="Nagarajan N."/>
            <person name="Lin S.J."/>
            <person name="Korhonen P.K."/>
            <person name="Jex A.R."/>
            <person name="Hall R.S."/>
            <person name="Safavi-Hemami H."/>
            <person name="Kaewkong W."/>
            <person name="Bertrand D."/>
            <person name="Gao S."/>
            <person name="Seet Q."/>
            <person name="Wongkham S."/>
            <person name="Teh B.T."/>
            <person name="Wongkham C."/>
            <person name="Intapan P.M."/>
            <person name="Maleewong W."/>
            <person name="Yang X."/>
            <person name="Hu M."/>
            <person name="Wang Z."/>
            <person name="Hofmann A."/>
            <person name="Sternberg P.W."/>
            <person name="Tan P."/>
            <person name="Wang J."/>
            <person name="Gasser R.B."/>
        </authorList>
    </citation>
    <scope>NUCLEOTIDE SEQUENCE [LARGE SCALE GENOMIC DNA]</scope>
</reference>
<evidence type="ECO:0000313" key="2">
    <source>
        <dbReference type="EMBL" id="KER25975.1"/>
    </source>
</evidence>
<feature type="non-terminal residue" evidence="2">
    <location>
        <position position="1"/>
    </location>
</feature>
<dbReference type="AlphaFoldDB" id="A0A074ZRJ8"/>
<proteinExistence type="predicted"/>
<dbReference type="RefSeq" id="XP_009170261.1">
    <property type="nucleotide sequence ID" value="XM_009171997.1"/>
</dbReference>
<keyword evidence="3" id="KW-1185">Reference proteome</keyword>
<feature type="region of interest" description="Disordered" evidence="1">
    <location>
        <begin position="1"/>
        <end position="24"/>
    </location>
</feature>
<protein>
    <submittedName>
        <fullName evidence="2">Uncharacterized protein</fullName>
    </submittedName>
</protein>
<feature type="non-terminal residue" evidence="2">
    <location>
        <position position="71"/>
    </location>
</feature>
<gene>
    <name evidence="2" type="ORF">T265_06672</name>
</gene>
<dbReference type="GeneID" id="20320851"/>
<evidence type="ECO:0000313" key="3">
    <source>
        <dbReference type="Proteomes" id="UP000054324"/>
    </source>
</evidence>
<dbReference type="EMBL" id="KL596760">
    <property type="protein sequence ID" value="KER25975.1"/>
    <property type="molecule type" value="Genomic_DNA"/>
</dbReference>